<dbReference type="Proteomes" id="UP000062912">
    <property type="component" value="Unassembled WGS sequence"/>
</dbReference>
<dbReference type="InterPro" id="IPR050448">
    <property type="entry name" value="OpgB/LTA_synthase_biosynth"/>
</dbReference>
<gene>
    <name evidence="8" type="ORF">WT56_24240</name>
</gene>
<evidence type="ECO:0000313" key="8">
    <source>
        <dbReference type="EMBL" id="KWF24684.1"/>
    </source>
</evidence>
<feature type="transmembrane region" description="Helical" evidence="6">
    <location>
        <begin position="30"/>
        <end position="52"/>
    </location>
</feature>
<protein>
    <submittedName>
        <fullName evidence="8">Capsular biosynthesis protein</fullName>
    </submittedName>
</protein>
<feature type="transmembrane region" description="Helical" evidence="6">
    <location>
        <begin position="109"/>
        <end position="128"/>
    </location>
</feature>
<dbReference type="OrthoDB" id="5363296at2"/>
<accession>A0A132ED36</accession>
<feature type="transmembrane region" description="Helical" evidence="6">
    <location>
        <begin position="135"/>
        <end position="156"/>
    </location>
</feature>
<dbReference type="PANTHER" id="PTHR47371">
    <property type="entry name" value="LIPOTEICHOIC ACID SYNTHASE"/>
    <property type="match status" value="1"/>
</dbReference>
<feature type="transmembrane region" description="Helical" evidence="6">
    <location>
        <begin position="57"/>
        <end position="76"/>
    </location>
</feature>
<evidence type="ECO:0000256" key="6">
    <source>
        <dbReference type="SAM" id="Phobius"/>
    </source>
</evidence>
<keyword evidence="3 6" id="KW-0812">Transmembrane</keyword>
<reference evidence="8 9" key="1">
    <citation type="submission" date="2015-11" db="EMBL/GenBank/DDBJ databases">
        <title>Expanding the genomic diversity of Burkholderia species for the development of highly accurate diagnostics.</title>
        <authorList>
            <person name="Sahl J."/>
            <person name="Keim P."/>
            <person name="Wagner D."/>
        </authorList>
    </citation>
    <scope>NUCLEOTIDE SEQUENCE [LARGE SCALE GENOMIC DNA]</scope>
    <source>
        <strain evidence="8 9">MSMB368WGS</strain>
    </source>
</reference>
<comment type="caution">
    <text evidence="8">The sequence shown here is derived from an EMBL/GenBank/DDBJ whole genome shotgun (WGS) entry which is preliminary data.</text>
</comment>
<evidence type="ECO:0000256" key="4">
    <source>
        <dbReference type="ARBA" id="ARBA00022989"/>
    </source>
</evidence>
<dbReference type="Gene3D" id="3.40.720.10">
    <property type="entry name" value="Alkaline Phosphatase, subunit A"/>
    <property type="match status" value="1"/>
</dbReference>
<keyword evidence="2" id="KW-1003">Cell membrane</keyword>
<dbReference type="EMBL" id="LPJR01000058">
    <property type="protein sequence ID" value="KWF24684.1"/>
    <property type="molecule type" value="Genomic_DNA"/>
</dbReference>
<evidence type="ECO:0000256" key="2">
    <source>
        <dbReference type="ARBA" id="ARBA00022475"/>
    </source>
</evidence>
<evidence type="ECO:0000259" key="7">
    <source>
        <dbReference type="Pfam" id="PF00884"/>
    </source>
</evidence>
<evidence type="ECO:0000256" key="1">
    <source>
        <dbReference type="ARBA" id="ARBA00004651"/>
    </source>
</evidence>
<dbReference type="SUPFAM" id="SSF53649">
    <property type="entry name" value="Alkaline phosphatase-like"/>
    <property type="match status" value="1"/>
</dbReference>
<evidence type="ECO:0000313" key="9">
    <source>
        <dbReference type="Proteomes" id="UP000062912"/>
    </source>
</evidence>
<proteinExistence type="predicted"/>
<comment type="subcellular location">
    <subcellularLocation>
        <location evidence="1">Cell membrane</location>
        <topology evidence="1">Multi-pass membrane protein</topology>
    </subcellularLocation>
</comment>
<dbReference type="CDD" id="cd16015">
    <property type="entry name" value="LTA_synthase"/>
    <property type="match status" value="1"/>
</dbReference>
<dbReference type="InterPro" id="IPR000917">
    <property type="entry name" value="Sulfatase_N"/>
</dbReference>
<evidence type="ECO:0000256" key="3">
    <source>
        <dbReference type="ARBA" id="ARBA00022692"/>
    </source>
</evidence>
<keyword evidence="5 6" id="KW-0472">Membrane</keyword>
<organism evidence="8 9">
    <name type="scientific">Burkholderia pseudomultivorans</name>
    <dbReference type="NCBI Taxonomy" id="1207504"/>
    <lineage>
        <taxon>Bacteria</taxon>
        <taxon>Pseudomonadati</taxon>
        <taxon>Pseudomonadota</taxon>
        <taxon>Betaproteobacteria</taxon>
        <taxon>Burkholderiales</taxon>
        <taxon>Burkholderiaceae</taxon>
        <taxon>Burkholderia</taxon>
        <taxon>Burkholderia cepacia complex</taxon>
    </lineage>
</organism>
<sequence length="510" mass="56099">MLSGFAYAAAAVASSFLVEAVAYPRASLFRSPLAAMLHLAAFAIVAGVIVVVTARPFFSVSAAIALIALLALVSNAKYESLREPFVFTDLSLFSQVFAHPRLYLPFLDVGKVLGIVAAVVVAVTGFLLEQPAGVLVRCVTALIVVICVPVCFALSRRIALSLDPVSDQRRVGFFAAFVACLLNGLRRAEWRAFVRTVGKGPFSDGRPTADPDVIVIQSESYFDARRLGPCILPGSYVNFDRVRTEAFEQGCLTVPAWGANTMRSEFAMLTGLPSAALGYSRFYPYMYVRHACASLAGWFKRGGYRTLAIHPYHADFFGRSRAFRFMHFDRFLDIQSFEGAARVGPYIGDGSVADAIIAQLQERDDRPVFAFAITMENHGPLHLESVGPGECKSRHTLGDDARWNDLTAYLRHIENADSMIGRLTDYLRKRERPTVLCFYGDHVPALASVFDALGAEPTDSDYFIWRNFGNDFGERRDVSVEDLGAAIQRAMMHVVCVRADSPPEMQQTPA</sequence>
<dbReference type="PANTHER" id="PTHR47371:SF3">
    <property type="entry name" value="PHOSPHOGLYCEROL TRANSFERASE I"/>
    <property type="match status" value="1"/>
</dbReference>
<evidence type="ECO:0000256" key="5">
    <source>
        <dbReference type="ARBA" id="ARBA00023136"/>
    </source>
</evidence>
<dbReference type="InterPro" id="IPR017850">
    <property type="entry name" value="Alkaline_phosphatase_core_sf"/>
</dbReference>
<feature type="domain" description="Sulfatase N-terminal" evidence="7">
    <location>
        <begin position="211"/>
        <end position="485"/>
    </location>
</feature>
<dbReference type="GO" id="GO:0005886">
    <property type="term" value="C:plasma membrane"/>
    <property type="evidence" value="ECO:0007669"/>
    <property type="project" value="UniProtKB-SubCell"/>
</dbReference>
<name>A0A132ED36_9BURK</name>
<dbReference type="AlphaFoldDB" id="A0A132ED36"/>
<dbReference type="Pfam" id="PF00884">
    <property type="entry name" value="Sulfatase"/>
    <property type="match status" value="1"/>
</dbReference>
<keyword evidence="4 6" id="KW-1133">Transmembrane helix</keyword>
<dbReference type="RefSeq" id="WP_060245048.1">
    <property type="nucleotide sequence ID" value="NZ_LPJR01000058.1"/>
</dbReference>